<proteinExistence type="predicted"/>
<name>A0AAV9LLR4_9SOLN</name>
<dbReference type="EMBL" id="JAWPEI010000005">
    <property type="protein sequence ID" value="KAK4726684.1"/>
    <property type="molecule type" value="Genomic_DNA"/>
</dbReference>
<evidence type="ECO:0000313" key="2">
    <source>
        <dbReference type="Proteomes" id="UP001311915"/>
    </source>
</evidence>
<evidence type="ECO:0000313" key="1">
    <source>
        <dbReference type="EMBL" id="KAK4726684.1"/>
    </source>
</evidence>
<keyword evidence="2" id="KW-1185">Reference proteome</keyword>
<reference evidence="1 2" key="1">
    <citation type="submission" date="2023-10" db="EMBL/GenBank/DDBJ databases">
        <title>Genome-Wide Identification Analysis in wild type Solanum Pinnatisectum Reveals Some Genes Defensing Phytophthora Infestans.</title>
        <authorList>
            <person name="Sun C."/>
        </authorList>
    </citation>
    <scope>NUCLEOTIDE SEQUENCE [LARGE SCALE GENOMIC DNA]</scope>
    <source>
        <strain evidence="1">LQN</strain>
        <tissue evidence="1">Leaf</tissue>
    </source>
</reference>
<protein>
    <recommendedName>
        <fullName evidence="3">RNase H type-1 domain-containing protein</fullName>
    </recommendedName>
</protein>
<gene>
    <name evidence="1" type="ORF">R3W88_031601</name>
</gene>
<accession>A0AAV9LLR4</accession>
<comment type="caution">
    <text evidence="1">The sequence shown here is derived from an EMBL/GenBank/DDBJ whole genome shotgun (WGS) entry which is preliminary data.</text>
</comment>
<dbReference type="AlphaFoldDB" id="A0AAV9LLR4"/>
<dbReference type="Proteomes" id="UP001311915">
    <property type="component" value="Unassembled WGS sequence"/>
</dbReference>
<evidence type="ECO:0008006" key="3">
    <source>
        <dbReference type="Google" id="ProtNLM"/>
    </source>
</evidence>
<sequence length="119" mass="13151">MAFSACFGFCSNNSAEALALKTGLRWCLDHGFHRVTVDSLDDFSFIHTFREGNTTTDLLTNMAEHCKTTTIFAEAINLPSKVTSTLKNDVVGKPSLRIRVKKGNFIFDPVKFCLVASSL</sequence>
<organism evidence="1 2">
    <name type="scientific">Solanum pinnatisectum</name>
    <name type="common">tansyleaf nightshade</name>
    <dbReference type="NCBI Taxonomy" id="50273"/>
    <lineage>
        <taxon>Eukaryota</taxon>
        <taxon>Viridiplantae</taxon>
        <taxon>Streptophyta</taxon>
        <taxon>Embryophyta</taxon>
        <taxon>Tracheophyta</taxon>
        <taxon>Spermatophyta</taxon>
        <taxon>Magnoliopsida</taxon>
        <taxon>eudicotyledons</taxon>
        <taxon>Gunneridae</taxon>
        <taxon>Pentapetalae</taxon>
        <taxon>asterids</taxon>
        <taxon>lamiids</taxon>
        <taxon>Solanales</taxon>
        <taxon>Solanaceae</taxon>
        <taxon>Solanoideae</taxon>
        <taxon>Solaneae</taxon>
        <taxon>Solanum</taxon>
    </lineage>
</organism>